<keyword evidence="2" id="KW-1185">Reference proteome</keyword>
<evidence type="ECO:0000313" key="2">
    <source>
        <dbReference type="Proteomes" id="UP001501742"/>
    </source>
</evidence>
<organism evidence="1 2">
    <name type="scientific">Curtobacterium herbarum</name>
    <dbReference type="NCBI Taxonomy" id="150122"/>
    <lineage>
        <taxon>Bacteria</taxon>
        <taxon>Bacillati</taxon>
        <taxon>Actinomycetota</taxon>
        <taxon>Actinomycetes</taxon>
        <taxon>Micrococcales</taxon>
        <taxon>Microbacteriaceae</taxon>
        <taxon>Curtobacterium</taxon>
    </lineage>
</organism>
<accession>A0ABP4K6A2</accession>
<dbReference type="Proteomes" id="UP001501742">
    <property type="component" value="Unassembled WGS sequence"/>
</dbReference>
<comment type="caution">
    <text evidence="1">The sequence shown here is derived from an EMBL/GenBank/DDBJ whole genome shotgun (WGS) entry which is preliminary data.</text>
</comment>
<dbReference type="EMBL" id="BAAAJX010000016">
    <property type="protein sequence ID" value="GAA1494556.1"/>
    <property type="molecule type" value="Genomic_DNA"/>
</dbReference>
<protein>
    <submittedName>
        <fullName evidence="1">Uncharacterized protein</fullName>
    </submittedName>
</protein>
<gene>
    <name evidence="1" type="ORF">GCM10009627_29020</name>
</gene>
<name>A0ABP4K6A2_9MICO</name>
<proteinExistence type="predicted"/>
<evidence type="ECO:0000313" key="1">
    <source>
        <dbReference type="EMBL" id="GAA1494556.1"/>
    </source>
</evidence>
<reference evidence="2" key="1">
    <citation type="journal article" date="2019" name="Int. J. Syst. Evol. Microbiol.">
        <title>The Global Catalogue of Microorganisms (GCM) 10K type strain sequencing project: providing services to taxonomists for standard genome sequencing and annotation.</title>
        <authorList>
            <consortium name="The Broad Institute Genomics Platform"/>
            <consortium name="The Broad Institute Genome Sequencing Center for Infectious Disease"/>
            <person name="Wu L."/>
            <person name="Ma J."/>
        </authorList>
    </citation>
    <scope>NUCLEOTIDE SEQUENCE [LARGE SCALE GENOMIC DNA]</scope>
    <source>
        <strain evidence="2">JCM 12140</strain>
    </source>
</reference>
<dbReference type="RefSeq" id="WP_204607143.1">
    <property type="nucleotide sequence ID" value="NZ_BAAAJX010000016.1"/>
</dbReference>
<sequence length="91" mass="10110">MSAWVKLSTTTGPQMVNLDRFDQVWVEKAGLPSDDYELHVRSAEAGTKRFFFAPADATDEQLAQRWRLLAGVAGIPSFGQAPLFPKQATDR</sequence>